<keyword evidence="12" id="KW-1185">Reference proteome</keyword>
<protein>
    <submittedName>
        <fullName evidence="11">Uncharacterized protein, isoform C</fullName>
    </submittedName>
</protein>
<feature type="coiled-coil region" evidence="8">
    <location>
        <begin position="301"/>
        <end position="328"/>
    </location>
</feature>
<dbReference type="InterPro" id="IPR036427">
    <property type="entry name" value="Bromodomain-like_sf"/>
</dbReference>
<keyword evidence="8" id="KW-0175">Coiled coil</keyword>
<reference evidence="11 12" key="2">
    <citation type="journal article" date="2008" name="Bioinformatics">
        <title>Assembly reconciliation.</title>
        <authorList>
            <person name="Zimin A.V."/>
            <person name="Smith D.R."/>
            <person name="Sutton G."/>
            <person name="Yorke J.A."/>
        </authorList>
    </citation>
    <scope>NUCLEOTIDE SEQUENCE [LARGE SCALE GENOMIC DNA]</scope>
    <source>
        <strain evidence="11 12">TSC#14021-0224.01</strain>
    </source>
</reference>
<feature type="domain" description="Bromo" evidence="10">
    <location>
        <begin position="339"/>
        <end position="409"/>
    </location>
</feature>
<organism evidence="11 12">
    <name type="scientific">Drosophila erecta</name>
    <name type="common">Fruit fly</name>
    <dbReference type="NCBI Taxonomy" id="7220"/>
    <lineage>
        <taxon>Eukaryota</taxon>
        <taxon>Metazoa</taxon>
        <taxon>Ecdysozoa</taxon>
        <taxon>Arthropoda</taxon>
        <taxon>Hexapoda</taxon>
        <taxon>Insecta</taxon>
        <taxon>Pterygota</taxon>
        <taxon>Neoptera</taxon>
        <taxon>Endopterygota</taxon>
        <taxon>Diptera</taxon>
        <taxon>Brachycera</taxon>
        <taxon>Muscomorpha</taxon>
        <taxon>Ephydroidea</taxon>
        <taxon>Drosophilidae</taxon>
        <taxon>Drosophila</taxon>
        <taxon>Sophophora</taxon>
    </lineage>
</organism>
<dbReference type="InterPro" id="IPR013083">
    <property type="entry name" value="Znf_RING/FYVE/PHD"/>
</dbReference>
<dbReference type="GO" id="GO:0006338">
    <property type="term" value="P:chromatin remodeling"/>
    <property type="evidence" value="ECO:0007669"/>
    <property type="project" value="EnsemblMetazoa"/>
</dbReference>
<sequence length="431" mass="47146">MIYCDLCPRAYHADCYIPPLLKVPRGKWYCHGCISRAPPPKKRSAGGTSGSSSKSRRDRDRESGGSAKRRSDNSKTPAMEHMQQQQQQQQHQQMPLAGGDSHHHHHQQPPSLNSSHDESMNSLPAAPLSPAHSVVSATTYDDQHHANNSVDGSSRFHAHLIPPSNNGTAALLEDVPGGGSVMPSGYPVYTPVGAGNFSAGLISQAPVPPALPFANVVAMSPRAVTPTRTRTPTPTPAPTPPPPPPTPLLMQASPTATALHVNACQSPPQQQHAQLMTMPSPPAIGTVGTATNQMSPPPINIHAIQEAKEKLKQEKKEKHATKKLMKELAVCKTLLGEMELHEDSWPFLLPVNTKQFPTYRKIIKTPMDLSTIKKKLQDLSYKTREDFCVDVRQIFDNCEMFNEDDSPVGKAGHGMRKFFESRWGELTDKHS</sequence>
<dbReference type="SUPFAM" id="SSF57903">
    <property type="entry name" value="FYVE/PHD zinc finger"/>
    <property type="match status" value="1"/>
</dbReference>
<dbReference type="PANTHER" id="PTHR45915:SF2">
    <property type="entry name" value="TOUTATIS, ISOFORM E"/>
    <property type="match status" value="1"/>
</dbReference>
<dbReference type="Gene3D" id="1.20.920.10">
    <property type="entry name" value="Bromodomain-like"/>
    <property type="match status" value="1"/>
</dbReference>
<evidence type="ECO:0000256" key="3">
    <source>
        <dbReference type="ARBA" id="ARBA00022771"/>
    </source>
</evidence>
<feature type="region of interest" description="Disordered" evidence="9">
    <location>
        <begin position="224"/>
        <end position="251"/>
    </location>
</feature>
<dbReference type="Pfam" id="PF00628">
    <property type="entry name" value="PHD"/>
    <property type="match status" value="1"/>
</dbReference>
<dbReference type="SMART" id="SM00249">
    <property type="entry name" value="PHD"/>
    <property type="match status" value="1"/>
</dbReference>
<feature type="compositionally biased region" description="Basic and acidic residues" evidence="9">
    <location>
        <begin position="55"/>
        <end position="73"/>
    </location>
</feature>
<dbReference type="AlphaFoldDB" id="A0A0Q5W153"/>
<evidence type="ECO:0000256" key="5">
    <source>
        <dbReference type="ARBA" id="ARBA00023117"/>
    </source>
</evidence>
<dbReference type="Gene3D" id="3.30.40.10">
    <property type="entry name" value="Zinc/RING finger domain, C3HC4 (zinc finger)"/>
    <property type="match status" value="1"/>
</dbReference>
<dbReference type="OrthoDB" id="784962at2759"/>
<evidence type="ECO:0000256" key="9">
    <source>
        <dbReference type="SAM" id="MobiDB-lite"/>
    </source>
</evidence>
<evidence type="ECO:0000313" key="11">
    <source>
        <dbReference type="EMBL" id="KQS62874.1"/>
    </source>
</evidence>
<evidence type="ECO:0000256" key="8">
    <source>
        <dbReference type="SAM" id="Coils"/>
    </source>
</evidence>
<evidence type="ECO:0000256" key="6">
    <source>
        <dbReference type="ARBA" id="ARBA00023242"/>
    </source>
</evidence>
<dbReference type="SUPFAM" id="SSF47370">
    <property type="entry name" value="Bromodomain"/>
    <property type="match status" value="1"/>
</dbReference>
<dbReference type="InterPro" id="IPR018359">
    <property type="entry name" value="Bromodomain_CS"/>
</dbReference>
<dbReference type="InterPro" id="IPR001487">
    <property type="entry name" value="Bromodomain"/>
</dbReference>
<keyword evidence="5 7" id="KW-0103">Bromodomain</keyword>
<proteinExistence type="predicted"/>
<dbReference type="PROSITE" id="PS50014">
    <property type="entry name" value="BROMODOMAIN_2"/>
    <property type="match status" value="1"/>
</dbReference>
<gene>
    <name evidence="11" type="primary">Dere\GG22641</name>
    <name evidence="11" type="synonym">dere_GLEANR_7353</name>
    <name evidence="11" type="synonym">GG22641</name>
    <name evidence="11" type="ORF">Dere_GG22641</name>
</gene>
<comment type="subcellular location">
    <subcellularLocation>
        <location evidence="1">Nucleus</location>
    </subcellularLocation>
</comment>
<name>A0A0Q5W153_DROER</name>
<dbReference type="InterPro" id="IPR019787">
    <property type="entry name" value="Znf_PHD-finger"/>
</dbReference>
<evidence type="ECO:0000259" key="10">
    <source>
        <dbReference type="PROSITE" id="PS50014"/>
    </source>
</evidence>
<evidence type="ECO:0000313" key="12">
    <source>
        <dbReference type="Proteomes" id="UP000008711"/>
    </source>
</evidence>
<reference evidence="11 12" key="1">
    <citation type="journal article" date="2007" name="Nature">
        <title>Evolution of genes and genomes on the Drosophila phylogeny.</title>
        <authorList>
            <consortium name="Drosophila 12 Genomes Consortium"/>
            <person name="Clark A.G."/>
            <person name="Eisen M.B."/>
            <person name="Smith D.R."/>
            <person name="Bergman C.M."/>
            <person name="Oliver B."/>
            <person name="Markow T.A."/>
            <person name="Kaufman T.C."/>
            <person name="Kellis M."/>
            <person name="Gelbart W."/>
            <person name="Iyer V.N."/>
            <person name="Pollard D.A."/>
            <person name="Sackton T.B."/>
            <person name="Larracuente A.M."/>
            <person name="Singh N.D."/>
            <person name="Abad J.P."/>
            <person name="Abt D.N."/>
            <person name="Adryan B."/>
            <person name="Aguade M."/>
            <person name="Akashi H."/>
            <person name="Anderson W.W."/>
            <person name="Aquadro C.F."/>
            <person name="Ardell D.H."/>
            <person name="Arguello R."/>
            <person name="Artieri C.G."/>
            <person name="Barbash D.A."/>
            <person name="Barker D."/>
            <person name="Barsanti P."/>
            <person name="Batterham P."/>
            <person name="Batzoglou S."/>
            <person name="Begun D."/>
            <person name="Bhutkar A."/>
            <person name="Blanco E."/>
            <person name="Bosak S.A."/>
            <person name="Bradley R.K."/>
            <person name="Brand A.D."/>
            <person name="Brent M.R."/>
            <person name="Brooks A.N."/>
            <person name="Brown R.H."/>
            <person name="Butlin R.K."/>
            <person name="Caggese C."/>
            <person name="Calvi B.R."/>
            <person name="Bernardo de Carvalho A."/>
            <person name="Caspi A."/>
            <person name="Castrezana S."/>
            <person name="Celniker S.E."/>
            <person name="Chang J.L."/>
            <person name="Chapple C."/>
            <person name="Chatterji S."/>
            <person name="Chinwalla A."/>
            <person name="Civetta A."/>
            <person name="Clifton S.W."/>
            <person name="Comeron J.M."/>
            <person name="Costello J.C."/>
            <person name="Coyne J.A."/>
            <person name="Daub J."/>
            <person name="David R.G."/>
            <person name="Delcher A.L."/>
            <person name="Delehaunty K."/>
            <person name="Do C.B."/>
            <person name="Ebling H."/>
            <person name="Edwards K."/>
            <person name="Eickbush T."/>
            <person name="Evans J.D."/>
            <person name="Filipski A."/>
            <person name="Findeiss S."/>
            <person name="Freyhult E."/>
            <person name="Fulton L."/>
            <person name="Fulton R."/>
            <person name="Garcia A.C."/>
            <person name="Gardiner A."/>
            <person name="Garfield D.A."/>
            <person name="Garvin B.E."/>
            <person name="Gibson G."/>
            <person name="Gilbert D."/>
            <person name="Gnerre S."/>
            <person name="Godfrey J."/>
            <person name="Good R."/>
            <person name="Gotea V."/>
            <person name="Gravely B."/>
            <person name="Greenberg A.J."/>
            <person name="Griffiths-Jones S."/>
            <person name="Gross S."/>
            <person name="Guigo R."/>
            <person name="Gustafson E.A."/>
            <person name="Haerty W."/>
            <person name="Hahn M.W."/>
            <person name="Halligan D.L."/>
            <person name="Halpern A.L."/>
            <person name="Halter G.M."/>
            <person name="Han M.V."/>
            <person name="Heger A."/>
            <person name="Hillier L."/>
            <person name="Hinrichs A.S."/>
            <person name="Holmes I."/>
            <person name="Hoskins R.A."/>
            <person name="Hubisz M.J."/>
            <person name="Hultmark D."/>
            <person name="Huntley M.A."/>
            <person name="Jaffe D.B."/>
            <person name="Jagadeeshan S."/>
            <person name="Jeck W.R."/>
            <person name="Johnson J."/>
            <person name="Jones C.D."/>
            <person name="Jordan W.C."/>
            <person name="Karpen G.H."/>
            <person name="Kataoka E."/>
            <person name="Keightley P.D."/>
            <person name="Kheradpour P."/>
            <person name="Kirkness E.F."/>
            <person name="Koerich L.B."/>
            <person name="Kristiansen K."/>
            <person name="Kudrna D."/>
            <person name="Kulathinal R.J."/>
            <person name="Kumar S."/>
            <person name="Kwok R."/>
            <person name="Lander E."/>
            <person name="Langley C.H."/>
            <person name="Lapoint R."/>
            <person name="Lazzaro B.P."/>
            <person name="Lee S.J."/>
            <person name="Levesque L."/>
            <person name="Li R."/>
            <person name="Lin C.F."/>
            <person name="Lin M.F."/>
            <person name="Lindblad-Toh K."/>
            <person name="Llopart A."/>
            <person name="Long M."/>
            <person name="Low L."/>
            <person name="Lozovsky E."/>
            <person name="Lu J."/>
            <person name="Luo M."/>
            <person name="Machado C.A."/>
            <person name="Makalowski W."/>
            <person name="Marzo M."/>
            <person name="Matsuda M."/>
            <person name="Matzkin L."/>
            <person name="McAllister B."/>
            <person name="McBride C.S."/>
            <person name="McKernan B."/>
            <person name="McKernan K."/>
            <person name="Mendez-Lago M."/>
            <person name="Minx P."/>
            <person name="Mollenhauer M.U."/>
            <person name="Montooth K."/>
            <person name="Mount S.M."/>
            <person name="Mu X."/>
            <person name="Myers E."/>
            <person name="Negre B."/>
            <person name="Newfeld S."/>
            <person name="Nielsen R."/>
            <person name="Noor M.A."/>
            <person name="O'Grady P."/>
            <person name="Pachter L."/>
            <person name="Papaceit M."/>
            <person name="Parisi M.J."/>
            <person name="Parisi M."/>
            <person name="Parts L."/>
            <person name="Pedersen J.S."/>
            <person name="Pesole G."/>
            <person name="Phillippy A.M."/>
            <person name="Ponting C.P."/>
            <person name="Pop M."/>
            <person name="Porcelli D."/>
            <person name="Powell J.R."/>
            <person name="Prohaska S."/>
            <person name="Pruitt K."/>
            <person name="Puig M."/>
            <person name="Quesneville H."/>
            <person name="Ram K.R."/>
            <person name="Rand D."/>
            <person name="Rasmussen M.D."/>
            <person name="Reed L.K."/>
            <person name="Reenan R."/>
            <person name="Reily A."/>
            <person name="Remington K.A."/>
            <person name="Rieger T.T."/>
            <person name="Ritchie M.G."/>
            <person name="Robin C."/>
            <person name="Rogers Y.H."/>
            <person name="Rohde C."/>
            <person name="Rozas J."/>
            <person name="Rubenfield M.J."/>
            <person name="Ruiz A."/>
            <person name="Russo S."/>
            <person name="Salzberg S.L."/>
            <person name="Sanchez-Gracia A."/>
            <person name="Saranga D.J."/>
            <person name="Sato H."/>
            <person name="Schaeffer S.W."/>
            <person name="Schatz M.C."/>
            <person name="Schlenke T."/>
            <person name="Schwartz R."/>
            <person name="Segarra C."/>
            <person name="Singh R.S."/>
            <person name="Sirot L."/>
            <person name="Sirota M."/>
            <person name="Sisneros N.B."/>
            <person name="Smith C.D."/>
            <person name="Smith T.F."/>
            <person name="Spieth J."/>
            <person name="Stage D.E."/>
            <person name="Stark A."/>
            <person name="Stephan W."/>
            <person name="Strausberg R.L."/>
            <person name="Strempel S."/>
            <person name="Sturgill D."/>
            <person name="Sutton G."/>
            <person name="Sutton G.G."/>
            <person name="Tao W."/>
            <person name="Teichmann S."/>
            <person name="Tobari Y.N."/>
            <person name="Tomimura Y."/>
            <person name="Tsolas J.M."/>
            <person name="Valente V.L."/>
            <person name="Venter E."/>
            <person name="Venter J.C."/>
            <person name="Vicario S."/>
            <person name="Vieira F.G."/>
            <person name="Vilella A.J."/>
            <person name="Villasante A."/>
            <person name="Walenz B."/>
            <person name="Wang J."/>
            <person name="Wasserman M."/>
            <person name="Watts T."/>
            <person name="Wilson D."/>
            <person name="Wilson R.K."/>
            <person name="Wing R.A."/>
            <person name="Wolfner M.F."/>
            <person name="Wong A."/>
            <person name="Wong G.K."/>
            <person name="Wu C.I."/>
            <person name="Wu G."/>
            <person name="Yamamoto D."/>
            <person name="Yang H.P."/>
            <person name="Yang S.P."/>
            <person name="Yorke J.A."/>
            <person name="Yoshida K."/>
            <person name="Zdobnov E."/>
            <person name="Zhang P."/>
            <person name="Zhang Y."/>
            <person name="Zimin A.V."/>
            <person name="Baldwin J."/>
            <person name="Abdouelleil A."/>
            <person name="Abdulkadir J."/>
            <person name="Abebe A."/>
            <person name="Abera B."/>
            <person name="Abreu J."/>
            <person name="Acer S.C."/>
            <person name="Aftuck L."/>
            <person name="Alexander A."/>
            <person name="An P."/>
            <person name="Anderson E."/>
            <person name="Anderson S."/>
            <person name="Arachi H."/>
            <person name="Azer M."/>
            <person name="Bachantsang P."/>
            <person name="Barry A."/>
            <person name="Bayul T."/>
            <person name="Berlin A."/>
            <person name="Bessette D."/>
            <person name="Bloom T."/>
            <person name="Blye J."/>
            <person name="Boguslavskiy L."/>
            <person name="Bonnet C."/>
            <person name="Boukhgalter B."/>
            <person name="Bourzgui I."/>
            <person name="Brown A."/>
            <person name="Cahill P."/>
            <person name="Channer S."/>
            <person name="Cheshatsang Y."/>
            <person name="Chuda L."/>
            <person name="Citroen M."/>
            <person name="Collymore A."/>
            <person name="Cooke P."/>
            <person name="Costello M."/>
            <person name="D'Aco K."/>
            <person name="Daza R."/>
            <person name="De Haan G."/>
            <person name="DeGray S."/>
            <person name="DeMaso C."/>
            <person name="Dhargay N."/>
            <person name="Dooley K."/>
            <person name="Dooley E."/>
            <person name="Doricent M."/>
            <person name="Dorje P."/>
            <person name="Dorjee K."/>
            <person name="Dupes A."/>
            <person name="Elong R."/>
            <person name="Falk J."/>
            <person name="Farina A."/>
            <person name="Faro S."/>
            <person name="Ferguson D."/>
            <person name="Fisher S."/>
            <person name="Foley C.D."/>
            <person name="Franke A."/>
            <person name="Friedrich D."/>
            <person name="Gadbois L."/>
            <person name="Gearin G."/>
            <person name="Gearin C.R."/>
            <person name="Giannoukos G."/>
            <person name="Goode T."/>
            <person name="Graham J."/>
            <person name="Grandbois E."/>
            <person name="Grewal S."/>
            <person name="Gyaltsen K."/>
            <person name="Hafez N."/>
            <person name="Hagos B."/>
            <person name="Hall J."/>
            <person name="Henson C."/>
            <person name="Hollinger A."/>
            <person name="Honan T."/>
            <person name="Huard M.D."/>
            <person name="Hughes L."/>
            <person name="Hurhula B."/>
            <person name="Husby M.E."/>
            <person name="Kamat A."/>
            <person name="Kanga B."/>
            <person name="Kashin S."/>
            <person name="Khazanovich D."/>
            <person name="Kisner P."/>
            <person name="Lance K."/>
            <person name="Lara M."/>
            <person name="Lee W."/>
            <person name="Lennon N."/>
            <person name="Letendre F."/>
            <person name="LeVine R."/>
            <person name="Lipovsky A."/>
            <person name="Liu X."/>
            <person name="Liu J."/>
            <person name="Liu S."/>
            <person name="Lokyitsang T."/>
            <person name="Lokyitsang Y."/>
            <person name="Lubonja R."/>
            <person name="Lui A."/>
            <person name="MacDonald P."/>
            <person name="Magnisalis V."/>
            <person name="Maru K."/>
            <person name="Matthews C."/>
            <person name="McCusker W."/>
            <person name="McDonough S."/>
            <person name="Mehta T."/>
            <person name="Meldrim J."/>
            <person name="Meneus L."/>
            <person name="Mihai O."/>
            <person name="Mihalev A."/>
            <person name="Mihova T."/>
            <person name="Mittelman R."/>
            <person name="Mlenga V."/>
            <person name="Montmayeur A."/>
            <person name="Mulrain L."/>
            <person name="Navidi A."/>
            <person name="Naylor J."/>
            <person name="Negash T."/>
            <person name="Nguyen T."/>
            <person name="Nguyen N."/>
            <person name="Nicol R."/>
            <person name="Norbu C."/>
            <person name="Norbu N."/>
            <person name="Novod N."/>
            <person name="O'Neill B."/>
            <person name="Osman S."/>
            <person name="Markiewicz E."/>
            <person name="Oyono O.L."/>
            <person name="Patti C."/>
            <person name="Phunkhang P."/>
            <person name="Pierre F."/>
            <person name="Priest M."/>
            <person name="Raghuraman S."/>
            <person name="Rege F."/>
            <person name="Reyes R."/>
            <person name="Rise C."/>
            <person name="Rogov P."/>
            <person name="Ross K."/>
            <person name="Ryan E."/>
            <person name="Settipalli S."/>
            <person name="Shea T."/>
            <person name="Sherpa N."/>
            <person name="Shi L."/>
            <person name="Shih D."/>
            <person name="Sparrow T."/>
            <person name="Spaulding J."/>
            <person name="Stalker J."/>
            <person name="Stange-Thomann N."/>
            <person name="Stavropoulos S."/>
            <person name="Stone C."/>
            <person name="Strader C."/>
            <person name="Tesfaye S."/>
            <person name="Thomson T."/>
            <person name="Thoulutsang Y."/>
            <person name="Thoulutsang D."/>
            <person name="Topham K."/>
            <person name="Topping I."/>
            <person name="Tsamla T."/>
            <person name="Vassiliev H."/>
            <person name="Vo A."/>
            <person name="Wangchuk T."/>
            <person name="Wangdi T."/>
            <person name="Weiand M."/>
            <person name="Wilkinson J."/>
            <person name="Wilson A."/>
            <person name="Yadav S."/>
            <person name="Young G."/>
            <person name="Yu Q."/>
            <person name="Zembek L."/>
            <person name="Zhong D."/>
            <person name="Zimmer A."/>
            <person name="Zwirko Z."/>
            <person name="Jaffe D.B."/>
            <person name="Alvarez P."/>
            <person name="Brockman W."/>
            <person name="Butler J."/>
            <person name="Chin C."/>
            <person name="Gnerre S."/>
            <person name="Grabherr M."/>
            <person name="Kleber M."/>
            <person name="Mauceli E."/>
            <person name="MacCallum I."/>
        </authorList>
    </citation>
    <scope>NUCLEOTIDE SEQUENCE [LARGE SCALE GENOMIC DNA]</scope>
    <source>
        <strain evidence="11 12">TSC#14021-0224.01</strain>
    </source>
</reference>
<dbReference type="Pfam" id="PF00439">
    <property type="entry name" value="Bromodomain"/>
    <property type="match status" value="1"/>
</dbReference>
<dbReference type="GO" id="GO:0045944">
    <property type="term" value="P:positive regulation of transcription by RNA polymerase II"/>
    <property type="evidence" value="ECO:0007669"/>
    <property type="project" value="EnsemblMetazoa"/>
</dbReference>
<dbReference type="InterPro" id="IPR037374">
    <property type="entry name" value="BAZ2A/B_Bromo"/>
</dbReference>
<evidence type="ECO:0000256" key="4">
    <source>
        <dbReference type="ARBA" id="ARBA00022833"/>
    </source>
</evidence>
<keyword evidence="3" id="KW-0863">Zinc-finger</keyword>
<dbReference type="InterPro" id="IPR001965">
    <property type="entry name" value="Znf_PHD"/>
</dbReference>
<evidence type="ECO:0000256" key="1">
    <source>
        <dbReference type="ARBA" id="ARBA00004123"/>
    </source>
</evidence>
<dbReference type="SMART" id="SM00297">
    <property type="entry name" value="BROMO"/>
    <property type="match status" value="1"/>
</dbReference>
<feature type="compositionally biased region" description="Low complexity" evidence="9">
    <location>
        <begin position="81"/>
        <end position="94"/>
    </location>
</feature>
<dbReference type="GO" id="GO:0140297">
    <property type="term" value="F:DNA-binding transcription factor binding"/>
    <property type="evidence" value="ECO:0007669"/>
    <property type="project" value="EnsemblMetazoa"/>
</dbReference>
<evidence type="ECO:0000256" key="2">
    <source>
        <dbReference type="ARBA" id="ARBA00022723"/>
    </source>
</evidence>
<dbReference type="Proteomes" id="UP000008711">
    <property type="component" value="Unassembled WGS sequence"/>
</dbReference>
<keyword evidence="6" id="KW-0539">Nucleus</keyword>
<dbReference type="GO" id="GO:0008270">
    <property type="term" value="F:zinc ion binding"/>
    <property type="evidence" value="ECO:0007669"/>
    <property type="project" value="UniProtKB-KW"/>
</dbReference>
<dbReference type="GO" id="GO:0007399">
    <property type="term" value="P:nervous system development"/>
    <property type="evidence" value="ECO:0007669"/>
    <property type="project" value="EnsemblMetazoa"/>
</dbReference>
<dbReference type="GO" id="GO:0031010">
    <property type="term" value="C:ISWI-type complex"/>
    <property type="evidence" value="ECO:0007669"/>
    <property type="project" value="EnsemblMetazoa"/>
</dbReference>
<dbReference type="CDD" id="cd05503">
    <property type="entry name" value="Bromo_BAZ2A_B_like"/>
    <property type="match status" value="1"/>
</dbReference>
<dbReference type="GO" id="GO:0005700">
    <property type="term" value="C:polytene chromosome"/>
    <property type="evidence" value="ECO:0007669"/>
    <property type="project" value="EnsemblMetazoa"/>
</dbReference>
<dbReference type="PANTHER" id="PTHR45915">
    <property type="entry name" value="TRANSCRIPTION INTERMEDIARY FACTOR"/>
    <property type="match status" value="1"/>
</dbReference>
<dbReference type="EMBL" id="CH954179">
    <property type="protein sequence ID" value="KQS62874.1"/>
    <property type="molecule type" value="Genomic_DNA"/>
</dbReference>
<dbReference type="PRINTS" id="PR00503">
    <property type="entry name" value="BROMODOMAIN"/>
</dbReference>
<dbReference type="PROSITE" id="PS00633">
    <property type="entry name" value="BROMODOMAIN_1"/>
    <property type="match status" value="1"/>
</dbReference>
<dbReference type="InterPro" id="IPR011011">
    <property type="entry name" value="Znf_FYVE_PHD"/>
</dbReference>
<keyword evidence="4" id="KW-0862">Zinc</keyword>
<feature type="compositionally biased region" description="Pro residues" evidence="9">
    <location>
        <begin position="233"/>
        <end position="247"/>
    </location>
</feature>
<evidence type="ECO:0000256" key="7">
    <source>
        <dbReference type="PROSITE-ProRule" id="PRU00035"/>
    </source>
</evidence>
<keyword evidence="2" id="KW-0479">Metal-binding</keyword>
<accession>A0A0Q5W153</accession>
<feature type="region of interest" description="Disordered" evidence="9">
    <location>
        <begin position="35"/>
        <end position="132"/>
    </location>
</feature>